<name>X1J3Y5_9ZZZZ</name>
<comment type="caution">
    <text evidence="3">The sequence shown here is derived from an EMBL/GenBank/DDBJ whole genome shotgun (WGS) entry which is preliminary data.</text>
</comment>
<evidence type="ECO:0000256" key="1">
    <source>
        <dbReference type="ARBA" id="ARBA00007261"/>
    </source>
</evidence>
<dbReference type="SUPFAM" id="SSF63411">
    <property type="entry name" value="LuxS/MPP-like metallohydrolase"/>
    <property type="match status" value="1"/>
</dbReference>
<evidence type="ECO:0000313" key="3">
    <source>
        <dbReference type="EMBL" id="GAH76215.1"/>
    </source>
</evidence>
<feature type="domain" description="Peptidase M16 N-terminal" evidence="2">
    <location>
        <begin position="5"/>
        <end position="100"/>
    </location>
</feature>
<dbReference type="InterPro" id="IPR011765">
    <property type="entry name" value="Pept_M16_N"/>
</dbReference>
<dbReference type="PANTHER" id="PTHR11851:SF49">
    <property type="entry name" value="MITOCHONDRIAL-PROCESSING PEPTIDASE SUBUNIT ALPHA"/>
    <property type="match status" value="1"/>
</dbReference>
<sequence>MTVIFEKRSLPVVSVAFAVRSGGMHETSSEKGISHFIEHMLYKGTPTRNAKQIAEEIEKNGGDLNGFTGETVTAYHCKIPSKHIDIALEVLSDLIKNPLF</sequence>
<dbReference type="InterPro" id="IPR050361">
    <property type="entry name" value="MPP/UQCRC_Complex"/>
</dbReference>
<dbReference type="GO" id="GO:0046872">
    <property type="term" value="F:metal ion binding"/>
    <property type="evidence" value="ECO:0007669"/>
    <property type="project" value="InterPro"/>
</dbReference>
<evidence type="ECO:0000259" key="2">
    <source>
        <dbReference type="Pfam" id="PF00675"/>
    </source>
</evidence>
<dbReference type="EMBL" id="BARU01026470">
    <property type="protein sequence ID" value="GAH76215.1"/>
    <property type="molecule type" value="Genomic_DNA"/>
</dbReference>
<organism evidence="3">
    <name type="scientific">marine sediment metagenome</name>
    <dbReference type="NCBI Taxonomy" id="412755"/>
    <lineage>
        <taxon>unclassified sequences</taxon>
        <taxon>metagenomes</taxon>
        <taxon>ecological metagenomes</taxon>
    </lineage>
</organism>
<comment type="similarity">
    <text evidence="1">Belongs to the peptidase M16 family.</text>
</comment>
<feature type="non-terminal residue" evidence="3">
    <location>
        <position position="100"/>
    </location>
</feature>
<accession>X1J3Y5</accession>
<reference evidence="3" key="1">
    <citation type="journal article" date="2014" name="Front. Microbiol.">
        <title>High frequency of phylogenetically diverse reductive dehalogenase-homologous genes in deep subseafloor sedimentary metagenomes.</title>
        <authorList>
            <person name="Kawai M."/>
            <person name="Futagami T."/>
            <person name="Toyoda A."/>
            <person name="Takaki Y."/>
            <person name="Nishi S."/>
            <person name="Hori S."/>
            <person name="Arai W."/>
            <person name="Tsubouchi T."/>
            <person name="Morono Y."/>
            <person name="Uchiyama I."/>
            <person name="Ito T."/>
            <person name="Fujiyama A."/>
            <person name="Inagaki F."/>
            <person name="Takami H."/>
        </authorList>
    </citation>
    <scope>NUCLEOTIDE SEQUENCE</scope>
    <source>
        <strain evidence="3">Expedition CK06-06</strain>
    </source>
</reference>
<gene>
    <name evidence="3" type="ORF">S03H2_42513</name>
</gene>
<dbReference type="AlphaFoldDB" id="X1J3Y5"/>
<proteinExistence type="inferred from homology"/>
<dbReference type="Gene3D" id="3.30.830.10">
    <property type="entry name" value="Metalloenzyme, LuxS/M16 peptidase-like"/>
    <property type="match status" value="1"/>
</dbReference>
<protein>
    <recommendedName>
        <fullName evidence="2">Peptidase M16 N-terminal domain-containing protein</fullName>
    </recommendedName>
</protein>
<dbReference type="PANTHER" id="PTHR11851">
    <property type="entry name" value="METALLOPROTEASE"/>
    <property type="match status" value="1"/>
</dbReference>
<dbReference type="Pfam" id="PF00675">
    <property type="entry name" value="Peptidase_M16"/>
    <property type="match status" value="1"/>
</dbReference>
<dbReference type="InterPro" id="IPR011249">
    <property type="entry name" value="Metalloenz_LuxS/M16"/>
</dbReference>